<dbReference type="GO" id="GO:0032469">
    <property type="term" value="P:endoplasmic reticulum calcium ion homeostasis"/>
    <property type="evidence" value="ECO:0007669"/>
    <property type="project" value="InterPro"/>
</dbReference>
<protein>
    <recommendedName>
        <fullName evidence="6">PAT complex subunit CCDC47</fullName>
    </recommendedName>
    <alternativeName>
        <fullName evidence="7">Coiled-coil domain-containing protein 47</fullName>
    </alternativeName>
</protein>
<dbReference type="InterPro" id="IPR012879">
    <property type="entry name" value="CCDC47"/>
</dbReference>
<evidence type="ECO:0000256" key="8">
    <source>
        <dbReference type="SAM" id="MobiDB-lite"/>
    </source>
</evidence>
<feature type="region of interest" description="Disordered" evidence="8">
    <location>
        <begin position="444"/>
        <end position="522"/>
    </location>
</feature>
<accession>A0A267H282</accession>
<keyword evidence="10" id="KW-0732">Signal</keyword>
<comment type="caution">
    <text evidence="11">The sequence shown here is derived from an EMBL/GenBank/DDBJ whole genome shotgun (WGS) entry which is preliminary data.</text>
</comment>
<feature type="compositionally biased region" description="Basic and acidic residues" evidence="8">
    <location>
        <begin position="444"/>
        <end position="456"/>
    </location>
</feature>
<evidence type="ECO:0000256" key="3">
    <source>
        <dbReference type="ARBA" id="ARBA00023136"/>
    </source>
</evidence>
<feature type="region of interest" description="Disordered" evidence="8">
    <location>
        <begin position="45"/>
        <end position="144"/>
    </location>
</feature>
<feature type="transmembrane region" description="Helical" evidence="9">
    <location>
        <begin position="161"/>
        <end position="180"/>
    </location>
</feature>
<keyword evidence="2 9" id="KW-1133">Transmembrane helix</keyword>
<proteinExistence type="inferred from homology"/>
<dbReference type="PANTHER" id="PTHR12883">
    <property type="entry name" value="ADIPOCYTE-SPECIFIC PROTEIN 4-RELATED"/>
    <property type="match status" value="1"/>
</dbReference>
<keyword evidence="1 9" id="KW-0812">Transmembrane</keyword>
<organism evidence="11 12">
    <name type="scientific">Macrostomum lignano</name>
    <dbReference type="NCBI Taxonomy" id="282301"/>
    <lineage>
        <taxon>Eukaryota</taxon>
        <taxon>Metazoa</taxon>
        <taxon>Spiralia</taxon>
        <taxon>Lophotrochozoa</taxon>
        <taxon>Platyhelminthes</taxon>
        <taxon>Rhabditophora</taxon>
        <taxon>Macrostomorpha</taxon>
        <taxon>Macrostomida</taxon>
        <taxon>Macrostomidae</taxon>
        <taxon>Macrostomum</taxon>
    </lineage>
</organism>
<sequence length="522" mass="57730">MKPTVLQLAILTLFVSVALLISRVAITSAASASGNVHNAEVEDNEFAEFEDPDEPPPIGQDPPTNSEQQPSAWDGSAPSDQQQAAAKPPSTPLTSEDDEAASVKSSDEDEDSASYLEDRDEFEGFGEKPSPSAGGSGAPSDKPDLEIAKIPVPLTTNWDSYYLELITLTALAVYFLNFIVGKSKNAKLANAWFVAHKDYLESEFHIVGDDGKSKEVASSPEGLMRDSENTYSLWCTGRQHVDGMLVELRFIKRQDLVSLVAKLFRPSNDQLLIKLVLDDSSDWDNFVLAIVQRRRSGQLIRDHSDLSQFCSDRRCQLDGKPFTLPDSLTILAEDAEVAEHVIDRRVANVLKQFESCLDHLIVSDMYSGPRAQQDDAAGGAGGASGGAAKPPDSQRAIVLSLRIGRRVGAATSTSTEEMESLLPLTKMLIYLVDKCRRVRLSKEARSRAEKRREKAAEAAQKLAHSQRQEAAQLRREEKRKAEKERLLLEEDPDRARKLEDREAKREAKRKAPKMKMLKVKGM</sequence>
<feature type="compositionally biased region" description="Acidic residues" evidence="8">
    <location>
        <begin position="107"/>
        <end position="124"/>
    </location>
</feature>
<feature type="signal peptide" evidence="10">
    <location>
        <begin position="1"/>
        <end position="29"/>
    </location>
</feature>
<feature type="compositionally biased region" description="Acidic residues" evidence="8">
    <location>
        <begin position="45"/>
        <end position="54"/>
    </location>
</feature>
<evidence type="ECO:0000313" key="11">
    <source>
        <dbReference type="EMBL" id="PAA92376.1"/>
    </source>
</evidence>
<evidence type="ECO:0000256" key="7">
    <source>
        <dbReference type="ARBA" id="ARBA00034902"/>
    </source>
</evidence>
<evidence type="ECO:0000256" key="2">
    <source>
        <dbReference type="ARBA" id="ARBA00022989"/>
    </source>
</evidence>
<feature type="compositionally biased region" description="Basic residues" evidence="8">
    <location>
        <begin position="506"/>
        <end position="522"/>
    </location>
</feature>
<evidence type="ECO:0000256" key="4">
    <source>
        <dbReference type="ARBA" id="ARBA00034697"/>
    </source>
</evidence>
<dbReference type="EMBL" id="NIVC01000055">
    <property type="protein sequence ID" value="PAA92376.1"/>
    <property type="molecule type" value="Genomic_DNA"/>
</dbReference>
<evidence type="ECO:0000256" key="9">
    <source>
        <dbReference type="SAM" id="Phobius"/>
    </source>
</evidence>
<comment type="similarity">
    <text evidence="5">Belongs to the CCDC47 family.</text>
</comment>
<name>A0A267H282_9PLAT</name>
<dbReference type="PANTHER" id="PTHR12883:SF0">
    <property type="entry name" value="PAT COMPLEX SUBUNIT CCDC47"/>
    <property type="match status" value="1"/>
</dbReference>
<dbReference type="AlphaFoldDB" id="A0A267H282"/>
<evidence type="ECO:0000256" key="10">
    <source>
        <dbReference type="SAM" id="SignalP"/>
    </source>
</evidence>
<evidence type="ECO:0000256" key="5">
    <source>
        <dbReference type="ARBA" id="ARBA00034746"/>
    </source>
</evidence>
<reference evidence="11 12" key="1">
    <citation type="submission" date="2017-06" db="EMBL/GenBank/DDBJ databases">
        <title>A platform for efficient transgenesis in Macrostomum lignano, a flatworm model organism for stem cell research.</title>
        <authorList>
            <person name="Berezikov E."/>
        </authorList>
    </citation>
    <scope>NUCLEOTIDE SEQUENCE [LARGE SCALE GENOMIC DNA]</scope>
    <source>
        <strain evidence="11">DV1</strain>
        <tissue evidence="11">Whole organism</tissue>
    </source>
</reference>
<dbReference type="GO" id="GO:0030867">
    <property type="term" value="C:rough endoplasmic reticulum membrane"/>
    <property type="evidence" value="ECO:0007669"/>
    <property type="project" value="UniProtKB-SubCell"/>
</dbReference>
<evidence type="ECO:0000256" key="6">
    <source>
        <dbReference type="ARBA" id="ARBA00034875"/>
    </source>
</evidence>
<dbReference type="Pfam" id="PF07946">
    <property type="entry name" value="CCDC47"/>
    <property type="match status" value="1"/>
</dbReference>
<keyword evidence="12" id="KW-1185">Reference proteome</keyword>
<dbReference type="STRING" id="282301.A0A267H282"/>
<feature type="chain" id="PRO_5012718167" description="PAT complex subunit CCDC47" evidence="10">
    <location>
        <begin position="30"/>
        <end position="522"/>
    </location>
</feature>
<evidence type="ECO:0000256" key="1">
    <source>
        <dbReference type="ARBA" id="ARBA00022692"/>
    </source>
</evidence>
<feature type="compositionally biased region" description="Basic and acidic residues" evidence="8">
    <location>
        <begin position="472"/>
        <end position="505"/>
    </location>
</feature>
<comment type="subcellular location">
    <subcellularLocation>
        <location evidence="4">Rough endoplasmic reticulum membrane</location>
        <topology evidence="4">Single-pass type I membrane protein</topology>
    </subcellularLocation>
</comment>
<dbReference type="OrthoDB" id="10039147at2759"/>
<feature type="compositionally biased region" description="Low complexity" evidence="8">
    <location>
        <begin position="457"/>
        <end position="471"/>
    </location>
</feature>
<keyword evidence="3 9" id="KW-0472">Membrane</keyword>
<evidence type="ECO:0000313" key="12">
    <source>
        <dbReference type="Proteomes" id="UP000215902"/>
    </source>
</evidence>
<gene>
    <name evidence="11" type="ORF">BOX15_Mlig003423g2</name>
</gene>
<dbReference type="GO" id="GO:0005509">
    <property type="term" value="F:calcium ion binding"/>
    <property type="evidence" value="ECO:0007669"/>
    <property type="project" value="InterPro"/>
</dbReference>
<feature type="region of interest" description="Disordered" evidence="8">
    <location>
        <begin position="371"/>
        <end position="392"/>
    </location>
</feature>
<dbReference type="Proteomes" id="UP000215902">
    <property type="component" value="Unassembled WGS sequence"/>
</dbReference>